<feature type="transmembrane region" description="Helical" evidence="10">
    <location>
        <begin position="40"/>
        <end position="63"/>
    </location>
</feature>
<reference evidence="11 12" key="1">
    <citation type="submission" date="2013-03" db="EMBL/GenBank/DDBJ databases">
        <title>The Genome Sequence of Phialophora europaea CBS 101466.</title>
        <authorList>
            <consortium name="The Broad Institute Genomics Platform"/>
            <person name="Cuomo C."/>
            <person name="de Hoog S."/>
            <person name="Gorbushina A."/>
            <person name="Walker B."/>
            <person name="Young S.K."/>
            <person name="Zeng Q."/>
            <person name="Gargeya S."/>
            <person name="Fitzgerald M."/>
            <person name="Haas B."/>
            <person name="Abouelleil A."/>
            <person name="Allen A.W."/>
            <person name="Alvarado L."/>
            <person name="Arachchi H.M."/>
            <person name="Berlin A.M."/>
            <person name="Chapman S.B."/>
            <person name="Gainer-Dewar J."/>
            <person name="Goldberg J."/>
            <person name="Griggs A."/>
            <person name="Gujja S."/>
            <person name="Hansen M."/>
            <person name="Howarth C."/>
            <person name="Imamovic A."/>
            <person name="Ireland A."/>
            <person name="Larimer J."/>
            <person name="McCowan C."/>
            <person name="Murphy C."/>
            <person name="Pearson M."/>
            <person name="Poon T.W."/>
            <person name="Priest M."/>
            <person name="Roberts A."/>
            <person name="Saif S."/>
            <person name="Shea T."/>
            <person name="Sisk P."/>
            <person name="Sykes S."/>
            <person name="Wortman J."/>
            <person name="Nusbaum C."/>
            <person name="Birren B."/>
        </authorList>
    </citation>
    <scope>NUCLEOTIDE SEQUENCE [LARGE SCALE GENOMIC DNA]</scope>
    <source>
        <strain evidence="11 12">CBS 101466</strain>
    </source>
</reference>
<dbReference type="PRINTS" id="PR00385">
    <property type="entry name" value="P450"/>
</dbReference>
<keyword evidence="4 8" id="KW-0479">Metal-binding</keyword>
<evidence type="ECO:0000313" key="11">
    <source>
        <dbReference type="EMBL" id="ETN45864.1"/>
    </source>
</evidence>
<dbReference type="InParanoid" id="W2SDA5"/>
<dbReference type="AlphaFoldDB" id="W2SDA5"/>
<evidence type="ECO:0000313" key="12">
    <source>
        <dbReference type="Proteomes" id="UP000030752"/>
    </source>
</evidence>
<dbReference type="Pfam" id="PF00067">
    <property type="entry name" value="p450"/>
    <property type="match status" value="1"/>
</dbReference>
<dbReference type="Proteomes" id="UP000030752">
    <property type="component" value="Unassembled WGS sequence"/>
</dbReference>
<feature type="binding site" description="axial binding residue" evidence="8">
    <location>
        <position position="483"/>
    </location>
    <ligand>
        <name>heme</name>
        <dbReference type="ChEBI" id="CHEBI:30413"/>
    </ligand>
    <ligandPart>
        <name>Fe</name>
        <dbReference type="ChEBI" id="CHEBI:18248"/>
    </ligandPart>
</feature>
<evidence type="ECO:0000256" key="4">
    <source>
        <dbReference type="ARBA" id="ARBA00022723"/>
    </source>
</evidence>
<evidence type="ECO:0000256" key="8">
    <source>
        <dbReference type="PIRSR" id="PIRSR602401-1"/>
    </source>
</evidence>
<dbReference type="OrthoDB" id="3945418at2759"/>
<dbReference type="PRINTS" id="PR00463">
    <property type="entry name" value="EP450I"/>
</dbReference>
<dbReference type="SUPFAM" id="SSF48264">
    <property type="entry name" value="Cytochrome P450"/>
    <property type="match status" value="1"/>
</dbReference>
<dbReference type="GO" id="GO:0016705">
    <property type="term" value="F:oxidoreductase activity, acting on paired donors, with incorporation or reduction of molecular oxygen"/>
    <property type="evidence" value="ECO:0007669"/>
    <property type="project" value="InterPro"/>
</dbReference>
<keyword evidence="6 8" id="KW-0408">Iron</keyword>
<dbReference type="PROSITE" id="PS00086">
    <property type="entry name" value="CYTOCHROME_P450"/>
    <property type="match status" value="1"/>
</dbReference>
<keyword evidence="12" id="KW-1185">Reference proteome</keyword>
<organism evidence="11 12">
    <name type="scientific">Cyphellophora europaea (strain CBS 101466)</name>
    <name type="common">Phialophora europaea</name>
    <dbReference type="NCBI Taxonomy" id="1220924"/>
    <lineage>
        <taxon>Eukaryota</taxon>
        <taxon>Fungi</taxon>
        <taxon>Dikarya</taxon>
        <taxon>Ascomycota</taxon>
        <taxon>Pezizomycotina</taxon>
        <taxon>Eurotiomycetes</taxon>
        <taxon>Chaetothyriomycetidae</taxon>
        <taxon>Chaetothyriales</taxon>
        <taxon>Cyphellophoraceae</taxon>
        <taxon>Cyphellophora</taxon>
    </lineage>
</organism>
<protein>
    <submittedName>
        <fullName evidence="11">Uncharacterized protein</fullName>
    </submittedName>
</protein>
<dbReference type="Gene3D" id="1.10.630.10">
    <property type="entry name" value="Cytochrome P450"/>
    <property type="match status" value="1"/>
</dbReference>
<keyword evidence="10" id="KW-1133">Transmembrane helix</keyword>
<gene>
    <name evidence="11" type="ORF">HMPREF1541_00045</name>
</gene>
<evidence type="ECO:0000256" key="2">
    <source>
        <dbReference type="ARBA" id="ARBA00010617"/>
    </source>
</evidence>
<dbReference type="HOGENOM" id="CLU_001570_14_4_1"/>
<proteinExistence type="inferred from homology"/>
<sequence length="548" mass="61579">MDHKEALEAFKPISLQMDNLSDIPTGSSGYPLLGPHSSKVLYPSTILFLAAAVYVAWTLLSLAQNVWFHPLSKYPGPIAARASEWWKVYIEVWKKESMTEVLSQLHEQYGDVVRTSPNELHFASAKAYFDIYAPAVRWDKERVLYHSMGVDSTSFGYLKYPQAKQRKDVLQPLFSRRAVSGIQGLIRRKLNDYCDTLTQHNAAKESSNMYLGLRCLTVDTISAFCFGKSLNALSAPHFQAPIVISMDYANPEFLPFKHLPSYRNLIWALPTSISAKLLPDTSGFAQISRLTREQVEAAIADPSSLQKYPHQTIYHRLLDPAAQDGRPIPSKDQLLEEAKNLIFAGTDTTGNTLYVGMWHLMRDLSLQSRLRKEVRAVWPSLTDEPSYETLANVPLLAAVIKESLRVSSGVSSPLSRVVSPQGAVIGGHSVPGGTIVGMSAVFLHNNTEIFPEPHDFNAERWLGPNAKELERYLVSFSRGPRSCLGINLAHCELYMSFATLVRRFEMILDESIEGKLNIDGHGNLMWRDTFLPWFYGQQVKAWCKPVEE</sequence>
<evidence type="ECO:0000256" key="6">
    <source>
        <dbReference type="ARBA" id="ARBA00023004"/>
    </source>
</evidence>
<dbReference type="eggNOG" id="KOG0159">
    <property type="taxonomic scope" value="Eukaryota"/>
</dbReference>
<keyword evidence="7 9" id="KW-0503">Monooxygenase</keyword>
<dbReference type="GeneID" id="19967384"/>
<dbReference type="GO" id="GO:0020037">
    <property type="term" value="F:heme binding"/>
    <property type="evidence" value="ECO:0007669"/>
    <property type="project" value="InterPro"/>
</dbReference>
<dbReference type="GO" id="GO:0005506">
    <property type="term" value="F:iron ion binding"/>
    <property type="evidence" value="ECO:0007669"/>
    <property type="project" value="InterPro"/>
</dbReference>
<evidence type="ECO:0000256" key="3">
    <source>
        <dbReference type="ARBA" id="ARBA00022617"/>
    </source>
</evidence>
<keyword evidence="3 8" id="KW-0349">Heme</keyword>
<dbReference type="STRING" id="1220924.W2SDA5"/>
<evidence type="ECO:0000256" key="9">
    <source>
        <dbReference type="RuleBase" id="RU000461"/>
    </source>
</evidence>
<evidence type="ECO:0000256" key="1">
    <source>
        <dbReference type="ARBA" id="ARBA00001971"/>
    </source>
</evidence>
<keyword evidence="10" id="KW-0472">Membrane</keyword>
<dbReference type="InterPro" id="IPR050121">
    <property type="entry name" value="Cytochrome_P450_monoxygenase"/>
</dbReference>
<evidence type="ECO:0000256" key="7">
    <source>
        <dbReference type="ARBA" id="ARBA00023033"/>
    </source>
</evidence>
<comment type="similarity">
    <text evidence="2 9">Belongs to the cytochrome P450 family.</text>
</comment>
<dbReference type="PANTHER" id="PTHR24305">
    <property type="entry name" value="CYTOCHROME P450"/>
    <property type="match status" value="1"/>
</dbReference>
<dbReference type="RefSeq" id="XP_008710576.1">
    <property type="nucleotide sequence ID" value="XM_008712354.1"/>
</dbReference>
<dbReference type="InterPro" id="IPR017972">
    <property type="entry name" value="Cyt_P450_CS"/>
</dbReference>
<keyword evidence="10" id="KW-0812">Transmembrane</keyword>
<dbReference type="InterPro" id="IPR036396">
    <property type="entry name" value="Cyt_P450_sf"/>
</dbReference>
<accession>W2SDA5</accession>
<evidence type="ECO:0000256" key="5">
    <source>
        <dbReference type="ARBA" id="ARBA00023002"/>
    </source>
</evidence>
<dbReference type="PANTHER" id="PTHR24305:SF157">
    <property type="entry name" value="N-ACETYLTRYPTOPHAN 6-HYDROXYLASE IVOC-RELATED"/>
    <property type="match status" value="1"/>
</dbReference>
<dbReference type="CDD" id="cd11062">
    <property type="entry name" value="CYP58-like"/>
    <property type="match status" value="1"/>
</dbReference>
<dbReference type="InterPro" id="IPR001128">
    <property type="entry name" value="Cyt_P450"/>
</dbReference>
<dbReference type="VEuPathDB" id="FungiDB:HMPREF1541_00045"/>
<keyword evidence="5 9" id="KW-0560">Oxidoreductase</keyword>
<evidence type="ECO:0000256" key="10">
    <source>
        <dbReference type="SAM" id="Phobius"/>
    </source>
</evidence>
<comment type="cofactor">
    <cofactor evidence="1 8">
        <name>heme</name>
        <dbReference type="ChEBI" id="CHEBI:30413"/>
    </cofactor>
</comment>
<name>W2SDA5_CYPE1</name>
<dbReference type="InterPro" id="IPR002401">
    <property type="entry name" value="Cyt_P450_E_grp-I"/>
</dbReference>
<dbReference type="GO" id="GO:0004497">
    <property type="term" value="F:monooxygenase activity"/>
    <property type="evidence" value="ECO:0007669"/>
    <property type="project" value="UniProtKB-KW"/>
</dbReference>
<dbReference type="EMBL" id="KB822711">
    <property type="protein sequence ID" value="ETN45864.1"/>
    <property type="molecule type" value="Genomic_DNA"/>
</dbReference>